<keyword evidence="10" id="KW-1185">Reference proteome</keyword>
<dbReference type="GO" id="GO:0071949">
    <property type="term" value="F:FAD binding"/>
    <property type="evidence" value="ECO:0007669"/>
    <property type="project" value="TreeGrafter"/>
</dbReference>
<dbReference type="InterPro" id="IPR014729">
    <property type="entry name" value="Rossmann-like_a/b/a_fold"/>
</dbReference>
<dbReference type="PANTHER" id="PTHR11455">
    <property type="entry name" value="CRYPTOCHROME"/>
    <property type="match status" value="1"/>
</dbReference>
<keyword evidence="3 6" id="KW-0285">Flavoprotein</keyword>
<evidence type="ECO:0000256" key="5">
    <source>
        <dbReference type="ARBA" id="ARBA00022991"/>
    </source>
</evidence>
<feature type="domain" description="Photolyase/cryptochrome alpha/beta" evidence="8">
    <location>
        <begin position="4"/>
        <end position="138"/>
    </location>
</feature>
<dbReference type="EMBL" id="FNHH01000022">
    <property type="protein sequence ID" value="SDM74705.1"/>
    <property type="molecule type" value="Genomic_DNA"/>
</dbReference>
<evidence type="ECO:0000313" key="10">
    <source>
        <dbReference type="Proteomes" id="UP000199226"/>
    </source>
</evidence>
<dbReference type="InterPro" id="IPR036134">
    <property type="entry name" value="Crypto/Photolyase_FAD-like_sf"/>
</dbReference>
<dbReference type="GO" id="GO:0003677">
    <property type="term" value="F:DNA binding"/>
    <property type="evidence" value="ECO:0007669"/>
    <property type="project" value="TreeGrafter"/>
</dbReference>
<evidence type="ECO:0000313" key="9">
    <source>
        <dbReference type="EMBL" id="SDM74705.1"/>
    </source>
</evidence>
<dbReference type="Gene3D" id="1.10.579.10">
    <property type="entry name" value="DNA Cyclobutane Dipyrimidine Photolyase, subunit A, domain 3"/>
    <property type="match status" value="1"/>
</dbReference>
<comment type="cofactor">
    <cofactor evidence="6 7">
        <name>FAD</name>
        <dbReference type="ChEBI" id="CHEBI:57692"/>
    </cofactor>
    <text evidence="6 7">Binds 1 FAD per subunit.</text>
</comment>
<keyword evidence="5 7" id="KW-0157">Chromophore</keyword>
<dbReference type="InterPro" id="IPR005101">
    <property type="entry name" value="Cryptochr/Photolyase_FAD-bd"/>
</dbReference>
<dbReference type="PANTHER" id="PTHR11455:SF22">
    <property type="entry name" value="CRYPTOCHROME DASH"/>
    <property type="match status" value="1"/>
</dbReference>
<dbReference type="SUPFAM" id="SSF52425">
    <property type="entry name" value="Cryptochrome/photolyase, N-terminal domain"/>
    <property type="match status" value="1"/>
</dbReference>
<dbReference type="PROSITE" id="PS51645">
    <property type="entry name" value="PHR_CRY_ALPHA_BETA"/>
    <property type="match status" value="1"/>
</dbReference>
<dbReference type="AlphaFoldDB" id="A0A1G9VS55"/>
<dbReference type="NCBIfam" id="TIGR02765">
    <property type="entry name" value="crypto_DASH"/>
    <property type="match status" value="1"/>
</dbReference>
<comment type="cofactor">
    <cofactor evidence="7">
        <name>(6R)-5,10-methylene-5,6,7,8-tetrahydrofolate</name>
        <dbReference type="ChEBI" id="CHEBI:15636"/>
    </cofactor>
    <text evidence="7">Binds 1 5,10-methenyltetrahydrofolate (MTHF) per subunit.</text>
</comment>
<name>A0A1G9VS55_9SPHI</name>
<feature type="binding site" evidence="6">
    <location>
        <position position="235"/>
    </location>
    <ligand>
        <name>FAD</name>
        <dbReference type="ChEBI" id="CHEBI:57692"/>
    </ligand>
</feature>
<dbReference type="GO" id="GO:0003904">
    <property type="term" value="F:deoxyribodipyrimidine photo-lyase activity"/>
    <property type="evidence" value="ECO:0007669"/>
    <property type="project" value="TreeGrafter"/>
</dbReference>
<keyword evidence="9" id="KW-0456">Lyase</keyword>
<evidence type="ECO:0000256" key="3">
    <source>
        <dbReference type="ARBA" id="ARBA00022630"/>
    </source>
</evidence>
<dbReference type="SUPFAM" id="SSF48173">
    <property type="entry name" value="Cryptochrome/photolyase FAD-binding domain"/>
    <property type="match status" value="1"/>
</dbReference>
<dbReference type="Proteomes" id="UP000199226">
    <property type="component" value="Unassembled WGS sequence"/>
</dbReference>
<evidence type="ECO:0000256" key="7">
    <source>
        <dbReference type="RuleBase" id="RU367151"/>
    </source>
</evidence>
<sequence>MSGKTILVWFRKDLRIHDNEILTEAVRRGDRIIPVYCFDPRQFELTPFNTYKTGLIRARFLLESVSDLRRSFQDAGGDLIIRVGKPESILPDLVSKYKVHEVYHHREVASEETGISTLVENALWKLKINLRHFIGHTLYHKEDLPFPINNIPDVFTSFRKKVERDSSVRRCFEAPGTMKFPENIDPGELPDLSEFGFADTEVFDERSVMKFKGGETEALKRLQDYFWTTNAVKTYKQTRNGLIGADYSSKFSAWIAMGCLSPREVYWEIKKYEQVHGTGDSTYSLYLELLWRDYFRYMFKKYGNKFFQKAGFKGVAPEEGENQQEFFDLWKNAETGIPFIDANMRELNSTGFMSNRGRQNVASFLVKDLKVNWMWGAAYFEEKLIDYCPANNWGNWAYIAGVGNDPREYRHFNILKQAMEYDPQGEYIRLWIPELATISAAQIHQPWKLSKIERAESQLKGYMESPAYAPEPVAVKGSK</sequence>
<dbReference type="RefSeq" id="WP_090705765.1">
    <property type="nucleotide sequence ID" value="NZ_FNHH01000022.1"/>
</dbReference>
<dbReference type="Pfam" id="PF00875">
    <property type="entry name" value="DNA_photolyase"/>
    <property type="match status" value="1"/>
</dbReference>
<evidence type="ECO:0000256" key="4">
    <source>
        <dbReference type="ARBA" id="ARBA00022827"/>
    </source>
</evidence>
<dbReference type="PRINTS" id="PR00147">
    <property type="entry name" value="DNAPHOTLYASE"/>
</dbReference>
<reference evidence="10" key="1">
    <citation type="submission" date="2016-10" db="EMBL/GenBank/DDBJ databases">
        <authorList>
            <person name="Varghese N."/>
            <person name="Submissions S."/>
        </authorList>
    </citation>
    <scope>NUCLEOTIDE SEQUENCE [LARGE SCALE GENOMIC DNA]</scope>
    <source>
        <strain evidence="10">DSM 24536</strain>
    </source>
</reference>
<evidence type="ECO:0000256" key="1">
    <source>
        <dbReference type="ARBA" id="ARBA00005862"/>
    </source>
</evidence>
<organism evidence="9 10">
    <name type="scientific">Daejeonella rubra</name>
    <dbReference type="NCBI Taxonomy" id="990371"/>
    <lineage>
        <taxon>Bacteria</taxon>
        <taxon>Pseudomonadati</taxon>
        <taxon>Bacteroidota</taxon>
        <taxon>Sphingobacteriia</taxon>
        <taxon>Sphingobacteriales</taxon>
        <taxon>Sphingobacteriaceae</taxon>
        <taxon>Daejeonella</taxon>
    </lineage>
</organism>
<feature type="binding site" evidence="6">
    <location>
        <begin position="248"/>
        <end position="252"/>
    </location>
    <ligand>
        <name>FAD</name>
        <dbReference type="ChEBI" id="CHEBI:57692"/>
    </ligand>
</feature>
<gene>
    <name evidence="9" type="ORF">SAMN05421813_12216</name>
</gene>
<accession>A0A1G9VS55</accession>
<comment type="function">
    <text evidence="7">May have a photoreceptor function.</text>
</comment>
<dbReference type="InterPro" id="IPR006050">
    <property type="entry name" value="DNA_photolyase_N"/>
</dbReference>
<evidence type="ECO:0000256" key="2">
    <source>
        <dbReference type="ARBA" id="ARBA00017881"/>
    </source>
</evidence>
<protein>
    <recommendedName>
        <fullName evidence="2 7">Cryptochrome DASH</fullName>
    </recommendedName>
</protein>
<dbReference type="GO" id="GO:0000719">
    <property type="term" value="P:photoreactive repair"/>
    <property type="evidence" value="ECO:0007669"/>
    <property type="project" value="TreeGrafter"/>
</dbReference>
<evidence type="ECO:0000256" key="6">
    <source>
        <dbReference type="PIRSR" id="PIRSR602081-1"/>
    </source>
</evidence>
<dbReference type="Pfam" id="PF03441">
    <property type="entry name" value="FAD_binding_7"/>
    <property type="match status" value="1"/>
</dbReference>
<dbReference type="STRING" id="990371.SAMN05421813_12216"/>
<dbReference type="InterPro" id="IPR036155">
    <property type="entry name" value="Crypto/Photolyase_N_sf"/>
</dbReference>
<dbReference type="InterPro" id="IPR002081">
    <property type="entry name" value="Cryptochrome/DNA_photolyase_1"/>
</dbReference>
<comment type="similarity">
    <text evidence="1 7">Belongs to the DNA photolyase class-1 family.</text>
</comment>
<keyword evidence="4 6" id="KW-0274">FAD</keyword>
<dbReference type="Gene3D" id="1.25.40.80">
    <property type="match status" value="1"/>
</dbReference>
<proteinExistence type="inferred from homology"/>
<dbReference type="InterPro" id="IPR014133">
    <property type="entry name" value="Cry_DASH"/>
</dbReference>
<dbReference type="OrthoDB" id="9772484at2"/>
<dbReference type="Gene3D" id="3.40.50.620">
    <property type="entry name" value="HUPs"/>
    <property type="match status" value="1"/>
</dbReference>
<evidence type="ECO:0000259" key="8">
    <source>
        <dbReference type="PROSITE" id="PS51645"/>
    </source>
</evidence>